<dbReference type="SUPFAM" id="SSF53067">
    <property type="entry name" value="Actin-like ATPase domain"/>
    <property type="match status" value="2"/>
</dbReference>
<protein>
    <submittedName>
        <fullName evidence="2">Uncharacterized protein</fullName>
    </submittedName>
</protein>
<dbReference type="CDD" id="cd10206">
    <property type="entry name" value="ASKHA_NBD_Arp8-like"/>
    <property type="match status" value="1"/>
</dbReference>
<proteinExistence type="inferred from homology"/>
<evidence type="ECO:0000313" key="2">
    <source>
        <dbReference type="EnsemblMetazoa" id="ADAC011108-PA"/>
    </source>
</evidence>
<dbReference type="InterPro" id="IPR004000">
    <property type="entry name" value="Actin"/>
</dbReference>
<reference evidence="3" key="1">
    <citation type="journal article" date="2010" name="BMC Genomics">
        <title>Combination of measures distinguishes pre-miRNAs from other stem-loops in the genome of the newly sequenced Anopheles darlingi.</title>
        <authorList>
            <person name="Mendes N.D."/>
            <person name="Freitas A.T."/>
            <person name="Vasconcelos A.T."/>
            <person name="Sagot M.F."/>
        </authorList>
    </citation>
    <scope>NUCLEOTIDE SEQUENCE</scope>
</reference>
<dbReference type="Pfam" id="PF00022">
    <property type="entry name" value="Actin"/>
    <property type="match status" value="1"/>
</dbReference>
<dbReference type="Gene3D" id="3.30.420.40">
    <property type="match status" value="2"/>
</dbReference>
<dbReference type="EnsemblMetazoa" id="ADAC011108-RA">
    <property type="protein sequence ID" value="ADAC011108-PA"/>
    <property type="gene ID" value="ADAC011108"/>
</dbReference>
<accession>A0A158N7N7</accession>
<organism evidence="2 3">
    <name type="scientific">Anopheles darlingi</name>
    <name type="common">Mosquito</name>
    <dbReference type="NCBI Taxonomy" id="43151"/>
    <lineage>
        <taxon>Eukaryota</taxon>
        <taxon>Metazoa</taxon>
        <taxon>Ecdysozoa</taxon>
        <taxon>Arthropoda</taxon>
        <taxon>Hexapoda</taxon>
        <taxon>Insecta</taxon>
        <taxon>Pterygota</taxon>
        <taxon>Neoptera</taxon>
        <taxon>Endopterygota</taxon>
        <taxon>Diptera</taxon>
        <taxon>Nematocera</taxon>
        <taxon>Culicoidea</taxon>
        <taxon>Culicidae</taxon>
        <taxon>Anophelinae</taxon>
        <taxon>Anopheles</taxon>
    </lineage>
</organism>
<dbReference type="AlphaFoldDB" id="A0A158N7N7"/>
<comment type="similarity">
    <text evidence="1">Belongs to the actin family.</text>
</comment>
<sequence>MYLRMGRASDVNPLRVLHVIARRRKPDGSKHQDHFLPCSKDLNEESMHELEARRMQLSRDMSVGLHSRGGNRGSEIPQQNAAEFNRHTKPEIIANALNAWNSDTYHEEVVIGEDVLKLNHREGYYNLHFPIRRGEFNIHSNVGGSLFSVLSDLQIIWEFVLFKMMNILSKDISRYKAVLIVPDIYNRIHLGEYMTLLLKRIGFGSCFIVQDHVSATFGAGLGYACVVDVGDQKASVSCVEDGISHPKTRVRFDYGGGDVSQVLYWLLKKGNFPYQEYDEQNILDTWLLQQLKENYCHVFENTIGNIEKYFVVHQPCTEKRIYTFCSLDEFTVAPLSLFYIELLAVTGANKALPKTQKPCSLQSHPEDCFDAEYLRETGRRNKETLEHVSLEGAAENPEDEMATDGLEQERDHRNNDWDYWLQPDGQLVGLEQAIVQCVERCQLKRKMYGCILLVGGGMKFPGLSKWLQKKLSDKIPAAYRSEQCIVISPKEIDSEITSWKGAAIMSCLESASELWLSESEWTRYGWRALREKTVFLW</sequence>
<name>A0A158N7N7_ANODA</name>
<evidence type="ECO:0000313" key="3">
    <source>
        <dbReference type="Proteomes" id="UP000000673"/>
    </source>
</evidence>
<dbReference type="VEuPathDB" id="VectorBase:ADAC011108"/>
<dbReference type="InterPro" id="IPR043129">
    <property type="entry name" value="ATPase_NBD"/>
</dbReference>
<evidence type="ECO:0000256" key="1">
    <source>
        <dbReference type="RuleBase" id="RU000487"/>
    </source>
</evidence>
<dbReference type="Gene3D" id="3.90.640.10">
    <property type="entry name" value="Actin, Chain A, domain 4"/>
    <property type="match status" value="1"/>
</dbReference>
<reference evidence="2" key="2">
    <citation type="submission" date="2016-04" db="UniProtKB">
        <authorList>
            <consortium name="EnsemblMetazoa"/>
        </authorList>
    </citation>
    <scope>IDENTIFICATION</scope>
</reference>
<dbReference type="SMART" id="SM00268">
    <property type="entry name" value="ACTIN"/>
    <property type="match status" value="1"/>
</dbReference>
<dbReference type="Proteomes" id="UP000000673">
    <property type="component" value="Unassembled WGS sequence"/>
</dbReference>
<dbReference type="VEuPathDB" id="VectorBase:ADAR2_001671"/>
<dbReference type="PANTHER" id="PTHR11937">
    <property type="entry name" value="ACTIN"/>
    <property type="match status" value="1"/>
</dbReference>
<keyword evidence="3" id="KW-1185">Reference proteome</keyword>